<feature type="transmembrane region" description="Helical" evidence="2">
    <location>
        <begin position="464"/>
        <end position="481"/>
    </location>
</feature>
<feature type="transmembrane region" description="Helical" evidence="2">
    <location>
        <begin position="101"/>
        <end position="120"/>
    </location>
</feature>
<evidence type="ECO:0000313" key="3">
    <source>
        <dbReference type="EMBL" id="NHN84417.1"/>
    </source>
</evidence>
<keyword evidence="2" id="KW-0472">Membrane</keyword>
<feature type="transmembrane region" description="Helical" evidence="2">
    <location>
        <begin position="437"/>
        <end position="458"/>
    </location>
</feature>
<dbReference type="Pfam" id="PF04632">
    <property type="entry name" value="FUSC"/>
    <property type="match status" value="1"/>
</dbReference>
<dbReference type="Proteomes" id="UP000635278">
    <property type="component" value="Unassembled WGS sequence"/>
</dbReference>
<proteinExistence type="predicted"/>
<feature type="transmembrane region" description="Helical" evidence="2">
    <location>
        <begin position="53"/>
        <end position="71"/>
    </location>
</feature>
<evidence type="ECO:0000256" key="1">
    <source>
        <dbReference type="SAM" id="MobiDB-lite"/>
    </source>
</evidence>
<organism evidence="3 4">
    <name type="scientific">Acetobacter musti</name>
    <dbReference type="NCBI Taxonomy" id="864732"/>
    <lineage>
        <taxon>Bacteria</taxon>
        <taxon>Pseudomonadati</taxon>
        <taxon>Pseudomonadota</taxon>
        <taxon>Alphaproteobacteria</taxon>
        <taxon>Acetobacterales</taxon>
        <taxon>Acetobacteraceae</taxon>
        <taxon>Acetobacter</taxon>
    </lineage>
</organism>
<feature type="transmembrane region" description="Helical" evidence="2">
    <location>
        <begin position="149"/>
        <end position="171"/>
    </location>
</feature>
<accession>A0ABX0JNQ0</accession>
<keyword evidence="2" id="KW-1133">Transmembrane helix</keyword>
<feature type="region of interest" description="Disordered" evidence="1">
    <location>
        <begin position="673"/>
        <end position="706"/>
    </location>
</feature>
<evidence type="ECO:0000256" key="2">
    <source>
        <dbReference type="SAM" id="Phobius"/>
    </source>
</evidence>
<dbReference type="EMBL" id="WOTB01000007">
    <property type="protein sequence ID" value="NHN84417.1"/>
    <property type="molecule type" value="Genomic_DNA"/>
</dbReference>
<protein>
    <submittedName>
        <fullName evidence="3">FUSC family protein</fullName>
    </submittedName>
</protein>
<keyword evidence="2" id="KW-0812">Transmembrane</keyword>
<keyword evidence="4" id="KW-1185">Reference proteome</keyword>
<sequence length="775" mass="83962">MLRRFRELGNAIDREWRYDWARLGPTLLYATRVALSVGLALWLAGFLMLDQPISAVTTVLIVANPTPGALISKSVWRVIGTIIGATSGIALMAAFPQQPLLFFAGLAVLIGAACCVATLLRFYRAYAAVLSGYTIIIISVSAFGDPDRIFLSAMSRLSVVVVGIVSTAIVFQITSMKSPNTAAARIELLLRDVLSQFALLSPTEQDVDAPRSDEVGQEGAFREMGTAAYGARARLLAQAAAVTEAIEYASSVDYEVSRRSAALHEGVSRLLGLLSAHHAAWQQLPPGDTGRVIRARMISGTLMRELADMPAEALLHADPAPIRERIRDALVRIEELARETPDLLGLAAIDTERDIVVQLGLAVDNLSDVAWHEPGVRLMPLFEWPAALRNGARGMLITLLGCLMWYILHWSSAPSMLVYLIAASCLLATAPSATRGAFMLASGTALAVPGCYIFQTFLLPRTDGFPLLWVSLVVSLLPGIWIQFHPKYALRGFGYAVFFNVMARVQNPVRYDDIALLNGWFAFLIAAALLTLVFRVLLPADQRLDVSRLITALCRSVQKFAALPLHKKVSWPGWEYLQMQRVLRLTQRLSFVDTGARVFHVTDAALAAVALGRVVMRLRTLLREGDATPDEKEIVMRALASLRGLRRDPLATAECLRASAAAIKPGLRQIVRPASEVSSQSGPDIRPAALSGELQGDDDGISAAPGAGADGGEAVLGTARRMAACLVQAAQLIDAAPGFFHKEGPMQQSADHPRAHTDLRLLTTPYPRRPDPRAA</sequence>
<feature type="region of interest" description="Disordered" evidence="1">
    <location>
        <begin position="743"/>
        <end position="775"/>
    </location>
</feature>
<dbReference type="InterPro" id="IPR006726">
    <property type="entry name" value="PHBA_efflux_AaeB/fusaric-R"/>
</dbReference>
<feature type="transmembrane region" description="Helical" evidence="2">
    <location>
        <begin position="125"/>
        <end position="143"/>
    </location>
</feature>
<feature type="transmembrane region" description="Helical" evidence="2">
    <location>
        <begin position="27"/>
        <end position="47"/>
    </location>
</feature>
<reference evidence="3 4" key="1">
    <citation type="journal article" date="2020" name="Int. J. Syst. Evol. Microbiol.">
        <title>Novel acetic acid bacteria from cider fermentations: Acetobacter conturbans sp. nov. and Acetobacter fallax sp. nov.</title>
        <authorList>
            <person name="Sombolestani A.S."/>
            <person name="Cleenwerck I."/>
            <person name="Cnockaert M."/>
            <person name="Borremans W."/>
            <person name="Wieme A.D."/>
            <person name="De Vuyst L."/>
            <person name="Vandamme P."/>
        </authorList>
    </citation>
    <scope>NUCLEOTIDE SEQUENCE [LARGE SCALE GENOMIC DNA]</scope>
    <source>
        <strain evidence="3 4">LMG 30640</strain>
    </source>
</reference>
<gene>
    <name evidence="3" type="ORF">GOB93_07130</name>
</gene>
<comment type="caution">
    <text evidence="3">The sequence shown here is derived from an EMBL/GenBank/DDBJ whole genome shotgun (WGS) entry which is preliminary data.</text>
</comment>
<name>A0ABX0JNQ0_9PROT</name>
<feature type="transmembrane region" description="Helical" evidence="2">
    <location>
        <begin position="78"/>
        <end position="95"/>
    </location>
</feature>
<evidence type="ECO:0000313" key="4">
    <source>
        <dbReference type="Proteomes" id="UP000635278"/>
    </source>
</evidence>
<feature type="transmembrane region" description="Helical" evidence="2">
    <location>
        <begin position="517"/>
        <end position="538"/>
    </location>
</feature>